<sequence length="1040" mass="115798">MDIAKYFIRQKTTSWLLSVLLLIGGVIAYTNLGQLEDPEFVLKQAIIVTQYPGASPEQVEEEVTYPLENEIQKLAYVDNIKSITSNGISQIIVEMKSIYRKQELRQIWDELRRKVNDFSPNLPAGTSTPIIKDDFGDVFGVLFAVTGKGFAYDEINDYVDFIRRELVLIDGVGKVTVEGKQQEQVIIEISNNKMISLGLSTDYLYQILAQQNVVSNAGSVRVGNENIRFNPTGEFKSVQELGDLIVSPSGQNKRIKLSDIAKIYRDFVEVPSHIVRYDGQQAIYVGLSFASGSNVVDVGKLVDAKLAELEQYRPYGMELNTVYNQPKEVAVSVQGFIDSLLLAVVIVIIILLMFMGLKTGLLIGGILLITVMGTFIFMDIYGWQLHRVSLGALIIALGMLVDNAIVVVEGILIGMQKRLSKVEAASLIVKQTKWPLLAATFIAIIAFAPIGLSPDATGEFAGSLFYVLLISLLLSWITAITLTPFFATLLFKDKKYQSVTGTDNISENNDKESDQKNTDNDHEDPYKAGIYVGYKRILEFALKMPKMTMLLMFFLFIGAGYGFKFVKKSFFPSSNLPMFYLEYRLPSGSDIRATSDTGAELEAYASKLNKVQFISSTIGRGATRFMLTYKMEMSYSNYGQLIIRVEDKDSIVSVIANLREFIKLNYPNVESKITRVNIGPSSAAKIEARISGSDPAILRQLSDQTKQVLAADKGAMNITDDWKNMTKVIRPVFNAKAAREVGISKSDVDNLLLTNYRGKAVGVYRDGTERLPILIRLPDNERQTINTLEDMRIYSPVLRQYVPITQVVSEFKLEFENPVIMRRDRKRTITVMADHDILSDETAAQLFARVKPEIEKIHLPVGYEISWGGEFEASKKAQKPIFSALPLGFGIMFIITILLFNSFKIAAVIWTTVPLAIIGVTLGFLTTGIAFGFMSLLGLLSLSGMLIKNGIVLVEQINLEKNEGRELYDAIVHASVSRVRPVSMAAITTVLGMLPLLTDDFFKSMAVVIMFGLSFATVLTLIVVPVMYSLLIKENDRVQS</sequence>
<keyword evidence="2" id="KW-1133">Transmembrane helix</keyword>
<dbReference type="PRINTS" id="PR00702">
    <property type="entry name" value="ACRIFLAVINRP"/>
</dbReference>
<dbReference type="GO" id="GO:0042910">
    <property type="term" value="F:xenobiotic transmembrane transporter activity"/>
    <property type="evidence" value="ECO:0007669"/>
    <property type="project" value="TreeGrafter"/>
</dbReference>
<organism evidence="3 4">
    <name type="scientific">Psychrosphaera saromensis</name>
    <dbReference type="NCBI Taxonomy" id="716813"/>
    <lineage>
        <taxon>Bacteria</taxon>
        <taxon>Pseudomonadati</taxon>
        <taxon>Pseudomonadota</taxon>
        <taxon>Gammaproteobacteria</taxon>
        <taxon>Alteromonadales</taxon>
        <taxon>Pseudoalteromonadaceae</taxon>
        <taxon>Psychrosphaera</taxon>
    </lineage>
</organism>
<dbReference type="RefSeq" id="WP_105053777.1">
    <property type="nucleotide sequence ID" value="NZ_BMYG01000001.1"/>
</dbReference>
<keyword evidence="2" id="KW-0812">Transmembrane</keyword>
<dbReference type="SUPFAM" id="SSF82714">
    <property type="entry name" value="Multidrug efflux transporter AcrB TolC docking domain, DN and DC subdomains"/>
    <property type="match status" value="2"/>
</dbReference>
<comment type="caution">
    <text evidence="3">The sequence shown here is derived from an EMBL/GenBank/DDBJ whole genome shotgun (WGS) entry which is preliminary data.</text>
</comment>
<dbReference type="SUPFAM" id="SSF82693">
    <property type="entry name" value="Multidrug efflux transporter AcrB pore domain, PN1, PN2, PC1 and PC2 subdomains"/>
    <property type="match status" value="2"/>
</dbReference>
<proteinExistence type="predicted"/>
<keyword evidence="2" id="KW-0472">Membrane</keyword>
<feature type="compositionally biased region" description="Basic and acidic residues" evidence="1">
    <location>
        <begin position="508"/>
        <end position="522"/>
    </location>
</feature>
<dbReference type="Pfam" id="PF00873">
    <property type="entry name" value="ACR_tran"/>
    <property type="match status" value="1"/>
</dbReference>
<feature type="transmembrane region" description="Helical" evidence="2">
    <location>
        <begin position="464"/>
        <end position="491"/>
    </location>
</feature>
<dbReference type="AlphaFoldDB" id="A0A2S7V0M5"/>
<protein>
    <submittedName>
        <fullName evidence="3">MFS transporter</fullName>
    </submittedName>
</protein>
<dbReference type="SUPFAM" id="SSF82866">
    <property type="entry name" value="Multidrug efflux transporter AcrB transmembrane domain"/>
    <property type="match status" value="2"/>
</dbReference>
<dbReference type="GO" id="GO:0005886">
    <property type="term" value="C:plasma membrane"/>
    <property type="evidence" value="ECO:0007669"/>
    <property type="project" value="TreeGrafter"/>
</dbReference>
<dbReference type="Gene3D" id="3.30.70.1430">
    <property type="entry name" value="Multidrug efflux transporter AcrB pore domain"/>
    <property type="match status" value="2"/>
</dbReference>
<dbReference type="InterPro" id="IPR001036">
    <property type="entry name" value="Acrflvin-R"/>
</dbReference>
<evidence type="ECO:0000256" key="2">
    <source>
        <dbReference type="SAM" id="Phobius"/>
    </source>
</evidence>
<dbReference type="EMBL" id="MSCH01000003">
    <property type="protein sequence ID" value="PQJ55312.1"/>
    <property type="molecule type" value="Genomic_DNA"/>
</dbReference>
<reference evidence="3 4" key="1">
    <citation type="submission" date="2016-12" db="EMBL/GenBank/DDBJ databases">
        <title>Diversity of luminous bacteria.</title>
        <authorList>
            <person name="Yoshizawa S."/>
            <person name="Kogure K."/>
        </authorList>
    </citation>
    <scope>NUCLEOTIDE SEQUENCE [LARGE SCALE GENOMIC DNA]</scope>
    <source>
        <strain evidence="3 4">SA4-48</strain>
    </source>
</reference>
<dbReference type="PANTHER" id="PTHR32063">
    <property type="match status" value="1"/>
</dbReference>
<dbReference type="Gene3D" id="1.20.1640.10">
    <property type="entry name" value="Multidrug efflux transporter AcrB transmembrane domain"/>
    <property type="match status" value="2"/>
</dbReference>
<feature type="transmembrane region" description="Helical" evidence="2">
    <location>
        <begin position="389"/>
        <end position="413"/>
    </location>
</feature>
<feature type="transmembrane region" description="Helical" evidence="2">
    <location>
        <begin position="881"/>
        <end position="900"/>
    </location>
</feature>
<dbReference type="Gene3D" id="3.30.70.1440">
    <property type="entry name" value="Multidrug efflux transporter AcrB pore domain"/>
    <property type="match status" value="1"/>
</dbReference>
<dbReference type="Gene3D" id="3.30.2090.10">
    <property type="entry name" value="Multidrug efflux transporter AcrB TolC docking domain, DN and DC subdomains"/>
    <property type="match status" value="2"/>
</dbReference>
<feature type="transmembrane region" description="Helical" evidence="2">
    <location>
        <begin position="907"/>
        <end position="931"/>
    </location>
</feature>
<evidence type="ECO:0000313" key="3">
    <source>
        <dbReference type="EMBL" id="PQJ55312.1"/>
    </source>
</evidence>
<dbReference type="Gene3D" id="3.30.70.1320">
    <property type="entry name" value="Multidrug efflux transporter AcrB pore domain like"/>
    <property type="match status" value="1"/>
</dbReference>
<feature type="region of interest" description="Disordered" evidence="1">
    <location>
        <begin position="502"/>
        <end position="522"/>
    </location>
</feature>
<gene>
    <name evidence="3" type="ORF">BTO11_13640</name>
</gene>
<dbReference type="PANTHER" id="PTHR32063:SF18">
    <property type="entry name" value="CATION EFFLUX SYSTEM PROTEIN"/>
    <property type="match status" value="1"/>
</dbReference>
<dbReference type="OrthoDB" id="9757940at2"/>
<feature type="transmembrane region" description="Helical" evidence="2">
    <location>
        <begin position="547"/>
        <end position="566"/>
    </location>
</feature>
<feature type="transmembrane region" description="Helical" evidence="2">
    <location>
        <begin position="335"/>
        <end position="354"/>
    </location>
</feature>
<dbReference type="Proteomes" id="UP000239007">
    <property type="component" value="Unassembled WGS sequence"/>
</dbReference>
<name>A0A2S7V0M5_9GAMM</name>
<keyword evidence="4" id="KW-1185">Reference proteome</keyword>
<feature type="transmembrane region" description="Helical" evidence="2">
    <location>
        <begin position="361"/>
        <end position="383"/>
    </location>
</feature>
<accession>A0A2S7V0M5</accession>
<feature type="transmembrane region" description="Helical" evidence="2">
    <location>
        <begin position="434"/>
        <end position="452"/>
    </location>
</feature>
<evidence type="ECO:0000313" key="4">
    <source>
        <dbReference type="Proteomes" id="UP000239007"/>
    </source>
</evidence>
<evidence type="ECO:0000256" key="1">
    <source>
        <dbReference type="SAM" id="MobiDB-lite"/>
    </source>
</evidence>
<feature type="transmembrane region" description="Helical" evidence="2">
    <location>
        <begin position="1004"/>
        <end position="1031"/>
    </location>
</feature>
<dbReference type="InterPro" id="IPR027463">
    <property type="entry name" value="AcrB_DN_DC_subdom"/>
</dbReference>